<evidence type="ECO:0000256" key="10">
    <source>
        <dbReference type="ARBA" id="ARBA00023125"/>
    </source>
</evidence>
<dbReference type="GO" id="GO:0008168">
    <property type="term" value="F:methyltransferase activity"/>
    <property type="evidence" value="ECO:0007669"/>
    <property type="project" value="UniProtKB-KW"/>
</dbReference>
<evidence type="ECO:0000256" key="5">
    <source>
        <dbReference type="ARBA" id="ARBA00022679"/>
    </source>
</evidence>
<dbReference type="Pfam" id="PF06029">
    <property type="entry name" value="AlkA_N"/>
    <property type="match status" value="1"/>
</dbReference>
<dbReference type="Pfam" id="PF00730">
    <property type="entry name" value="HhH-GPD"/>
    <property type="match status" value="1"/>
</dbReference>
<evidence type="ECO:0000256" key="2">
    <source>
        <dbReference type="ARBA" id="ARBA00001947"/>
    </source>
</evidence>
<dbReference type="AlphaFoldDB" id="A0A4Q9KJQ8"/>
<evidence type="ECO:0000256" key="12">
    <source>
        <dbReference type="ARBA" id="ARBA00023163"/>
    </source>
</evidence>
<dbReference type="Proteomes" id="UP000291933">
    <property type="component" value="Unassembled WGS sequence"/>
</dbReference>
<dbReference type="InterPro" id="IPR003265">
    <property type="entry name" value="HhH-GPD_domain"/>
</dbReference>
<comment type="cofactor">
    <cofactor evidence="2">
        <name>Zn(2+)</name>
        <dbReference type="ChEBI" id="CHEBI:29105"/>
    </cofactor>
</comment>
<dbReference type="PANTHER" id="PTHR43003:SF13">
    <property type="entry name" value="DNA-3-METHYLADENINE GLYCOSYLASE 2"/>
    <property type="match status" value="1"/>
</dbReference>
<dbReference type="Gene3D" id="3.30.310.20">
    <property type="entry name" value="DNA-3-methyladenine glycosylase AlkA, N-terminal domain"/>
    <property type="match status" value="1"/>
</dbReference>
<dbReference type="InterPro" id="IPR009057">
    <property type="entry name" value="Homeodomain-like_sf"/>
</dbReference>
<dbReference type="InterPro" id="IPR010316">
    <property type="entry name" value="AlkA_N"/>
</dbReference>
<dbReference type="Gene3D" id="3.40.10.10">
    <property type="entry name" value="DNA Methylphosphotriester Repair Domain"/>
    <property type="match status" value="1"/>
</dbReference>
<sequence>MRGVIPTRAACLQAVASRDTRFDGQFFTAVRTTRIYCRPSCPAMTPREENMSFYPSAAAAQDAGYRACRRCRPDTVPGSPDWDVRADALARAMRLIGDGVVEREGVPGVAARLGYSTRQLQRITLGELGASPLAIARSQRAHTARILIETSPMPLSDVAYAAGFGSIRSFNEAIKVAFDRTPTQLRDLNPNLRTLKGGSAGESASSGGLRGTKTVLGRVDVRLAFRPPLASGPLFGHLAATAVPGVEEWRDGAYRRTLRLPHGPGIVALAPRTDHVAATLWLSDPRDLTPAIGRCRRLLDLDADPIAVDAALGADPALAPLVAAGPGARIPRTVDASELALRIVLGQQVSTAAAATTTGRLVERLGEPVIDPAGDLTRLFPTPDAVATLEASEIPGPRARAEALVTLASALASGRLELGPGADWDEAGRTLASLKGLGPWTIELIAMRGLGDPDAFPAGDLGLRRALASVGDPEVGRWRPWRSYAAQYLWATLDHPINRPPQERTP</sequence>
<gene>
    <name evidence="16" type="ORF">ET996_12665</name>
</gene>
<dbReference type="PROSITE" id="PS01124">
    <property type="entry name" value="HTH_ARAC_FAMILY_2"/>
    <property type="match status" value="1"/>
</dbReference>
<evidence type="ECO:0000259" key="15">
    <source>
        <dbReference type="PROSITE" id="PS01124"/>
    </source>
</evidence>
<name>A0A4Q9KJQ8_PROTD</name>
<dbReference type="GO" id="GO:0032993">
    <property type="term" value="C:protein-DNA complex"/>
    <property type="evidence" value="ECO:0007669"/>
    <property type="project" value="TreeGrafter"/>
</dbReference>
<dbReference type="FunFam" id="3.30.310.20:FF:000001">
    <property type="entry name" value="DNA-3-methyladenine glycosylase 2"/>
    <property type="match status" value="1"/>
</dbReference>
<dbReference type="OrthoDB" id="9811249at2"/>
<accession>A0A4Q9KJQ8</accession>
<keyword evidence="11" id="KW-0010">Activator</keyword>
<keyword evidence="12" id="KW-0804">Transcription</keyword>
<keyword evidence="13" id="KW-0234">DNA repair</keyword>
<dbReference type="GO" id="GO:0043916">
    <property type="term" value="F:DNA-7-methylguanine glycosylase activity"/>
    <property type="evidence" value="ECO:0007669"/>
    <property type="project" value="TreeGrafter"/>
</dbReference>
<dbReference type="Gene3D" id="1.10.10.60">
    <property type="entry name" value="Homeodomain-like"/>
    <property type="match status" value="1"/>
</dbReference>
<keyword evidence="6" id="KW-0479">Metal-binding</keyword>
<keyword evidence="4" id="KW-0489">Methyltransferase</keyword>
<dbReference type="InterPro" id="IPR035451">
    <property type="entry name" value="Ada-like_dom_sf"/>
</dbReference>
<dbReference type="Pfam" id="PF02805">
    <property type="entry name" value="Ada_Zn_binding"/>
    <property type="match status" value="1"/>
</dbReference>
<dbReference type="Pfam" id="PF12833">
    <property type="entry name" value="HTH_18"/>
    <property type="match status" value="1"/>
</dbReference>
<dbReference type="PANTHER" id="PTHR43003">
    <property type="entry name" value="DNA-3-METHYLADENINE GLYCOSYLASE"/>
    <property type="match status" value="1"/>
</dbReference>
<evidence type="ECO:0000256" key="7">
    <source>
        <dbReference type="ARBA" id="ARBA00022763"/>
    </source>
</evidence>
<keyword evidence="5" id="KW-0808">Transferase</keyword>
<dbReference type="GO" id="GO:0003700">
    <property type="term" value="F:DNA-binding transcription factor activity"/>
    <property type="evidence" value="ECO:0007669"/>
    <property type="project" value="InterPro"/>
</dbReference>
<evidence type="ECO:0000256" key="11">
    <source>
        <dbReference type="ARBA" id="ARBA00023159"/>
    </source>
</evidence>
<dbReference type="CDD" id="cd00056">
    <property type="entry name" value="ENDO3c"/>
    <property type="match status" value="1"/>
</dbReference>
<dbReference type="GO" id="GO:0006285">
    <property type="term" value="P:base-excision repair, AP site formation"/>
    <property type="evidence" value="ECO:0007669"/>
    <property type="project" value="TreeGrafter"/>
</dbReference>
<evidence type="ECO:0000256" key="6">
    <source>
        <dbReference type="ARBA" id="ARBA00022723"/>
    </source>
</evidence>
<dbReference type="SUPFAM" id="SSF55945">
    <property type="entry name" value="TATA-box binding protein-like"/>
    <property type="match status" value="1"/>
</dbReference>
<dbReference type="GO" id="GO:0008725">
    <property type="term" value="F:DNA-3-methyladenine glycosylase activity"/>
    <property type="evidence" value="ECO:0007669"/>
    <property type="project" value="TreeGrafter"/>
</dbReference>
<evidence type="ECO:0000313" key="16">
    <source>
        <dbReference type="EMBL" id="TBT93087.1"/>
    </source>
</evidence>
<proteinExistence type="predicted"/>
<dbReference type="SUPFAM" id="SSF46689">
    <property type="entry name" value="Homeodomain-like"/>
    <property type="match status" value="1"/>
</dbReference>
<dbReference type="SUPFAM" id="SSF48150">
    <property type="entry name" value="DNA-glycosylase"/>
    <property type="match status" value="1"/>
</dbReference>
<feature type="region of interest" description="Disordered" evidence="14">
    <location>
        <begin position="188"/>
        <end position="209"/>
    </location>
</feature>
<dbReference type="GO" id="GO:0043565">
    <property type="term" value="F:sequence-specific DNA binding"/>
    <property type="evidence" value="ECO:0007669"/>
    <property type="project" value="InterPro"/>
</dbReference>
<dbReference type="Gene3D" id="1.10.340.30">
    <property type="entry name" value="Hypothetical protein, domain 2"/>
    <property type="match status" value="1"/>
</dbReference>
<evidence type="ECO:0000313" key="17">
    <source>
        <dbReference type="Proteomes" id="UP000291933"/>
    </source>
</evidence>
<reference evidence="16 17" key="1">
    <citation type="submission" date="2019-01" db="EMBL/GenBank/DDBJ databases">
        <title>Lactibacter flavus gen. nov., sp. nov., a novel bacterium of the family Propionibacteriaceae isolated from raw milk and dairy products.</title>
        <authorList>
            <person name="Huptas C."/>
            <person name="Wenning M."/>
            <person name="Breitenwieser F."/>
            <person name="Doll E."/>
            <person name="Von Neubeck M."/>
            <person name="Busse H.-J."/>
            <person name="Scherer S."/>
        </authorList>
    </citation>
    <scope>NUCLEOTIDE SEQUENCE [LARGE SCALE GENOMIC DNA]</scope>
    <source>
        <strain evidence="16 17">DSM 22130</strain>
    </source>
</reference>
<dbReference type="InterPro" id="IPR051912">
    <property type="entry name" value="Alkylbase_DNA_Glycosylase/TA"/>
</dbReference>
<organism evidence="16 17">
    <name type="scientific">Propioniciclava tarda</name>
    <dbReference type="NCBI Taxonomy" id="433330"/>
    <lineage>
        <taxon>Bacteria</taxon>
        <taxon>Bacillati</taxon>
        <taxon>Actinomycetota</taxon>
        <taxon>Actinomycetes</taxon>
        <taxon>Propionibacteriales</taxon>
        <taxon>Propionibacteriaceae</taxon>
        <taxon>Propioniciclava</taxon>
    </lineage>
</organism>
<dbReference type="FunFam" id="3.40.10.10:FF:000001">
    <property type="entry name" value="DNA-3-methyladenine glycosylase 2"/>
    <property type="match status" value="1"/>
</dbReference>
<dbReference type="InterPro" id="IPR004026">
    <property type="entry name" value="Ada_DNA_repair_Zn-bd"/>
</dbReference>
<evidence type="ECO:0000256" key="13">
    <source>
        <dbReference type="ARBA" id="ARBA00023204"/>
    </source>
</evidence>
<evidence type="ECO:0000256" key="1">
    <source>
        <dbReference type="ARBA" id="ARBA00000086"/>
    </source>
</evidence>
<dbReference type="Gene3D" id="1.10.1670.10">
    <property type="entry name" value="Helix-hairpin-Helix base-excision DNA repair enzymes (C-terminal)"/>
    <property type="match status" value="1"/>
</dbReference>
<keyword evidence="8" id="KW-0862">Zinc</keyword>
<keyword evidence="17" id="KW-1185">Reference proteome</keyword>
<dbReference type="SMART" id="SM00342">
    <property type="entry name" value="HTH_ARAC"/>
    <property type="match status" value="1"/>
</dbReference>
<feature type="domain" description="HTH araC/xylS-type" evidence="15">
    <location>
        <begin position="90"/>
        <end position="188"/>
    </location>
</feature>
<evidence type="ECO:0000256" key="9">
    <source>
        <dbReference type="ARBA" id="ARBA00023015"/>
    </source>
</evidence>
<dbReference type="InterPro" id="IPR037046">
    <property type="entry name" value="AlkA_N_sf"/>
</dbReference>
<dbReference type="EMBL" id="SDMR01000019">
    <property type="protein sequence ID" value="TBT93087.1"/>
    <property type="molecule type" value="Genomic_DNA"/>
</dbReference>
<evidence type="ECO:0000256" key="3">
    <source>
        <dbReference type="ARBA" id="ARBA00012000"/>
    </source>
</evidence>
<dbReference type="InterPro" id="IPR023170">
    <property type="entry name" value="HhH_base_excis_C"/>
</dbReference>
<dbReference type="EC" id="3.2.2.21" evidence="3"/>
<comment type="caution">
    <text evidence="16">The sequence shown here is derived from an EMBL/GenBank/DDBJ whole genome shotgun (WGS) entry which is preliminary data.</text>
</comment>
<evidence type="ECO:0000256" key="8">
    <source>
        <dbReference type="ARBA" id="ARBA00022833"/>
    </source>
</evidence>
<dbReference type="SMART" id="SM01009">
    <property type="entry name" value="AlkA_N"/>
    <property type="match status" value="1"/>
</dbReference>
<dbReference type="SUPFAM" id="SSF57884">
    <property type="entry name" value="Ada DNA repair protein, N-terminal domain (N-Ada 10)"/>
    <property type="match status" value="1"/>
</dbReference>
<keyword evidence="10" id="KW-0238">DNA-binding</keyword>
<dbReference type="GO" id="GO:0008270">
    <property type="term" value="F:zinc ion binding"/>
    <property type="evidence" value="ECO:0007669"/>
    <property type="project" value="InterPro"/>
</dbReference>
<dbReference type="GO" id="GO:0032131">
    <property type="term" value="F:alkylated DNA binding"/>
    <property type="evidence" value="ECO:0007669"/>
    <property type="project" value="TreeGrafter"/>
</dbReference>
<keyword evidence="9" id="KW-0805">Transcription regulation</keyword>
<comment type="catalytic activity">
    <reaction evidence="1">
        <text>Hydrolysis of alkylated DNA, releasing 3-methyladenine, 3-methylguanine, 7-methylguanine and 7-methyladenine.</text>
        <dbReference type="EC" id="3.2.2.21"/>
    </reaction>
</comment>
<evidence type="ECO:0000256" key="14">
    <source>
        <dbReference type="SAM" id="MobiDB-lite"/>
    </source>
</evidence>
<keyword evidence="7" id="KW-0227">DNA damage</keyword>
<dbReference type="GO" id="GO:0032259">
    <property type="term" value="P:methylation"/>
    <property type="evidence" value="ECO:0007669"/>
    <property type="project" value="UniProtKB-KW"/>
</dbReference>
<dbReference type="GO" id="GO:0005737">
    <property type="term" value="C:cytoplasm"/>
    <property type="evidence" value="ECO:0007669"/>
    <property type="project" value="TreeGrafter"/>
</dbReference>
<dbReference type="GO" id="GO:0006307">
    <property type="term" value="P:DNA alkylation repair"/>
    <property type="evidence" value="ECO:0007669"/>
    <property type="project" value="TreeGrafter"/>
</dbReference>
<evidence type="ECO:0000256" key="4">
    <source>
        <dbReference type="ARBA" id="ARBA00022603"/>
    </source>
</evidence>
<protein>
    <recommendedName>
        <fullName evidence="3">DNA-3-methyladenine glycosylase II</fullName>
        <ecNumber evidence="3">3.2.2.21</ecNumber>
    </recommendedName>
</protein>
<dbReference type="SMART" id="SM00478">
    <property type="entry name" value="ENDO3c"/>
    <property type="match status" value="1"/>
</dbReference>
<dbReference type="InterPro" id="IPR018060">
    <property type="entry name" value="HTH_AraC"/>
</dbReference>
<dbReference type="InterPro" id="IPR011257">
    <property type="entry name" value="DNA_glycosylase"/>
</dbReference>